<sequence>MPKMMSARRQTVLAVLDAYNSWDIGKLTSLRAPECVHQVLPASLDRPPMSNSEYDTYFSTVMLMFRNFRVEVNDMIEDLGNEKVVVWAKSTAETDIGPYRSEYMLVFYLNNKGDKVTRFLEFVDSAVAKDFLPKLRRHIAEGRRVV</sequence>
<dbReference type="EMBL" id="JAULSV010000001">
    <property type="protein sequence ID" value="KAK0658000.1"/>
    <property type="molecule type" value="Genomic_DNA"/>
</dbReference>
<dbReference type="SUPFAM" id="SSF54427">
    <property type="entry name" value="NTF2-like"/>
    <property type="match status" value="1"/>
</dbReference>
<evidence type="ECO:0000313" key="2">
    <source>
        <dbReference type="Proteomes" id="UP001174936"/>
    </source>
</evidence>
<dbReference type="InterPro" id="IPR050977">
    <property type="entry name" value="Fungal_Meroterpenoid_Isomerase"/>
</dbReference>
<organism evidence="1 2">
    <name type="scientific">Cercophora newfieldiana</name>
    <dbReference type="NCBI Taxonomy" id="92897"/>
    <lineage>
        <taxon>Eukaryota</taxon>
        <taxon>Fungi</taxon>
        <taxon>Dikarya</taxon>
        <taxon>Ascomycota</taxon>
        <taxon>Pezizomycotina</taxon>
        <taxon>Sordariomycetes</taxon>
        <taxon>Sordariomycetidae</taxon>
        <taxon>Sordariales</taxon>
        <taxon>Lasiosphaeriaceae</taxon>
        <taxon>Cercophora</taxon>
    </lineage>
</organism>
<evidence type="ECO:0000313" key="1">
    <source>
        <dbReference type="EMBL" id="KAK0658000.1"/>
    </source>
</evidence>
<dbReference type="AlphaFoldDB" id="A0AA39YTP6"/>
<name>A0AA39YTP6_9PEZI</name>
<dbReference type="InterPro" id="IPR032710">
    <property type="entry name" value="NTF2-like_dom_sf"/>
</dbReference>
<dbReference type="PANTHER" id="PTHR39598">
    <property type="entry name" value="AUSTINOL SYNTHESIS PROTEIN F-RELATED"/>
    <property type="match status" value="1"/>
</dbReference>
<comment type="caution">
    <text evidence="1">The sequence shown here is derived from an EMBL/GenBank/DDBJ whole genome shotgun (WGS) entry which is preliminary data.</text>
</comment>
<accession>A0AA39YTP6</accession>
<dbReference type="Gene3D" id="3.10.450.50">
    <property type="match status" value="1"/>
</dbReference>
<proteinExistence type="predicted"/>
<gene>
    <name evidence="1" type="ORF">B0T16DRAFT_317341</name>
</gene>
<keyword evidence="2" id="KW-1185">Reference proteome</keyword>
<reference evidence="1" key="1">
    <citation type="submission" date="2023-06" db="EMBL/GenBank/DDBJ databases">
        <title>Genome-scale phylogeny and comparative genomics of the fungal order Sordariales.</title>
        <authorList>
            <consortium name="Lawrence Berkeley National Laboratory"/>
            <person name="Hensen N."/>
            <person name="Bonometti L."/>
            <person name="Westerberg I."/>
            <person name="Brannstrom I.O."/>
            <person name="Guillou S."/>
            <person name="Cros-Aarteil S."/>
            <person name="Calhoun S."/>
            <person name="Haridas S."/>
            <person name="Kuo A."/>
            <person name="Mondo S."/>
            <person name="Pangilinan J."/>
            <person name="Riley R."/>
            <person name="Labutti K."/>
            <person name="Andreopoulos B."/>
            <person name="Lipzen A."/>
            <person name="Chen C."/>
            <person name="Yanf M."/>
            <person name="Daum C."/>
            <person name="Ng V."/>
            <person name="Clum A."/>
            <person name="Steindorff A."/>
            <person name="Ohm R."/>
            <person name="Martin F."/>
            <person name="Silar P."/>
            <person name="Natvig D."/>
            <person name="Lalanne C."/>
            <person name="Gautier V."/>
            <person name="Ament-Velasquez S.L."/>
            <person name="Kruys A."/>
            <person name="Hutchinson M.I."/>
            <person name="Powell A.J."/>
            <person name="Barry K."/>
            <person name="Miller A.N."/>
            <person name="Grigoriev I.V."/>
            <person name="Debuchy R."/>
            <person name="Gladieux P."/>
            <person name="Thoren M.H."/>
            <person name="Johannesson H."/>
        </authorList>
    </citation>
    <scope>NUCLEOTIDE SEQUENCE</scope>
    <source>
        <strain evidence="1">SMH2532-1</strain>
    </source>
</reference>
<evidence type="ECO:0008006" key="3">
    <source>
        <dbReference type="Google" id="ProtNLM"/>
    </source>
</evidence>
<dbReference type="Proteomes" id="UP001174936">
    <property type="component" value="Unassembled WGS sequence"/>
</dbReference>
<dbReference type="PANTHER" id="PTHR39598:SF1">
    <property type="entry name" value="AUSTINOID BIOSYNTHESIS CLUSTERS PROTEIN F-RELATED"/>
    <property type="match status" value="1"/>
</dbReference>
<protein>
    <recommendedName>
        <fullName evidence="3">SnoaL-like domain-containing protein</fullName>
    </recommendedName>
</protein>